<proteinExistence type="predicted"/>
<protein>
    <submittedName>
        <fullName evidence="1">Uncharacterized protein</fullName>
    </submittedName>
</protein>
<gene>
    <name evidence="1" type="ORF">OXX778_LOCUS11063</name>
</gene>
<sequence length="197" mass="23338">MNPYEDDIDEVNDFQFKFDDEDFACDFIDEPTQQAIENKQYNRKQKNNSTTTLSKKSKLDIEITNEKTSSQINQIEIKQEIEPLSSNLIYDTNEIITVTVDDNIQVESVGYYLNEREWLMGRHIDKALDFIESQTLRLGNLNMLIWNIWKIDDSIRNRAHIHENSENDQIFIVKNVHWIPVTNKDPVNQPKDMVEQW</sequence>
<evidence type="ECO:0000313" key="1">
    <source>
        <dbReference type="EMBL" id="CAF0894131.1"/>
    </source>
</evidence>
<reference evidence="1" key="1">
    <citation type="submission" date="2021-02" db="EMBL/GenBank/DDBJ databases">
        <authorList>
            <person name="Nowell W R."/>
        </authorList>
    </citation>
    <scope>NUCLEOTIDE SEQUENCE</scope>
    <source>
        <strain evidence="1">Ploen Becks lab</strain>
    </source>
</reference>
<keyword evidence="2" id="KW-1185">Reference proteome</keyword>
<evidence type="ECO:0000313" key="2">
    <source>
        <dbReference type="Proteomes" id="UP000663879"/>
    </source>
</evidence>
<dbReference type="EMBL" id="CAJNOC010001829">
    <property type="protein sequence ID" value="CAF0894131.1"/>
    <property type="molecule type" value="Genomic_DNA"/>
</dbReference>
<organism evidence="1 2">
    <name type="scientific">Brachionus calyciflorus</name>
    <dbReference type="NCBI Taxonomy" id="104777"/>
    <lineage>
        <taxon>Eukaryota</taxon>
        <taxon>Metazoa</taxon>
        <taxon>Spiralia</taxon>
        <taxon>Gnathifera</taxon>
        <taxon>Rotifera</taxon>
        <taxon>Eurotatoria</taxon>
        <taxon>Monogononta</taxon>
        <taxon>Pseudotrocha</taxon>
        <taxon>Ploima</taxon>
        <taxon>Brachionidae</taxon>
        <taxon>Brachionus</taxon>
    </lineage>
</organism>
<dbReference type="Proteomes" id="UP000663879">
    <property type="component" value="Unassembled WGS sequence"/>
</dbReference>
<dbReference type="AlphaFoldDB" id="A0A813Z3N9"/>
<accession>A0A813Z3N9</accession>
<name>A0A813Z3N9_9BILA</name>
<comment type="caution">
    <text evidence="1">The sequence shown here is derived from an EMBL/GenBank/DDBJ whole genome shotgun (WGS) entry which is preliminary data.</text>
</comment>
<dbReference type="OrthoDB" id="10189250at2759"/>